<proteinExistence type="predicted"/>
<sequence>MTTLHTHPAGSMVAEITGWKTYLSAAFRQRPYGVCMEPHFLPSHAKKSSGTKDTDDRLHGL</sequence>
<dbReference type="RefSeq" id="WP_394300543.1">
    <property type="nucleotide sequence ID" value="NZ_JBHMQT010000012.1"/>
</dbReference>
<evidence type="ECO:0000256" key="1">
    <source>
        <dbReference type="SAM" id="MobiDB-lite"/>
    </source>
</evidence>
<evidence type="ECO:0000313" key="3">
    <source>
        <dbReference type="Proteomes" id="UP001589870"/>
    </source>
</evidence>
<keyword evidence="3" id="KW-1185">Reference proteome</keyword>
<feature type="region of interest" description="Disordered" evidence="1">
    <location>
        <begin position="41"/>
        <end position="61"/>
    </location>
</feature>
<dbReference type="Proteomes" id="UP001589870">
    <property type="component" value="Unassembled WGS sequence"/>
</dbReference>
<dbReference type="EMBL" id="JBHMQT010000012">
    <property type="protein sequence ID" value="MFC0862329.1"/>
    <property type="molecule type" value="Genomic_DNA"/>
</dbReference>
<gene>
    <name evidence="2" type="ORF">ACFHYQ_08470</name>
</gene>
<reference evidence="2 3" key="1">
    <citation type="submission" date="2024-09" db="EMBL/GenBank/DDBJ databases">
        <authorList>
            <person name="Sun Q."/>
            <person name="Mori K."/>
        </authorList>
    </citation>
    <scope>NUCLEOTIDE SEQUENCE [LARGE SCALE GENOMIC DNA]</scope>
    <source>
        <strain evidence="2 3">TBRC 1851</strain>
    </source>
</reference>
<evidence type="ECO:0000313" key="2">
    <source>
        <dbReference type="EMBL" id="MFC0862329.1"/>
    </source>
</evidence>
<name>A0ABV6U1K0_9ACTN</name>
<comment type="caution">
    <text evidence="2">The sequence shown here is derived from an EMBL/GenBank/DDBJ whole genome shotgun (WGS) entry which is preliminary data.</text>
</comment>
<accession>A0ABV6U1K0</accession>
<organism evidence="2 3">
    <name type="scientific">Sphaerimonospora cavernae</name>
    <dbReference type="NCBI Taxonomy" id="1740611"/>
    <lineage>
        <taxon>Bacteria</taxon>
        <taxon>Bacillati</taxon>
        <taxon>Actinomycetota</taxon>
        <taxon>Actinomycetes</taxon>
        <taxon>Streptosporangiales</taxon>
        <taxon>Streptosporangiaceae</taxon>
        <taxon>Sphaerimonospora</taxon>
    </lineage>
</organism>
<feature type="compositionally biased region" description="Basic and acidic residues" evidence="1">
    <location>
        <begin position="50"/>
        <end position="61"/>
    </location>
</feature>
<protein>
    <submittedName>
        <fullName evidence="2">Uncharacterized protein</fullName>
    </submittedName>
</protein>